<sequence>MVRRPRRGRDLAEETVIDYVMQVEGGSLTKTLETYSEEDGVFPNCQIYAQGGQVIEVNEDAGAIDMTQVLEPSEPVVSEEDVYRALLVHATDV</sequence>
<proteinExistence type="predicted"/>
<comment type="caution">
    <text evidence="1">The sequence shown here is derived from an EMBL/GenBank/DDBJ whole genome shotgun (WGS) entry which is preliminary data.</text>
</comment>
<dbReference type="RefSeq" id="WP_326441680.1">
    <property type="nucleotide sequence ID" value="NZ_JAYMFH010000001.1"/>
</dbReference>
<gene>
    <name evidence="1" type="ORF">VJ920_02245</name>
</gene>
<accession>A0ABU6IWZ3</accession>
<name>A0ABU6IWZ3_9ACTN</name>
<evidence type="ECO:0000313" key="1">
    <source>
        <dbReference type="EMBL" id="MEC4294127.1"/>
    </source>
</evidence>
<evidence type="ECO:0008006" key="3">
    <source>
        <dbReference type="Google" id="ProtNLM"/>
    </source>
</evidence>
<protein>
    <recommendedName>
        <fullName evidence="3">DUF1292 domain-containing protein</fullName>
    </recommendedName>
</protein>
<dbReference type="EMBL" id="JAYMFH010000001">
    <property type="protein sequence ID" value="MEC4294127.1"/>
    <property type="molecule type" value="Genomic_DNA"/>
</dbReference>
<organism evidence="1 2">
    <name type="scientific">Adlercreutzia shanghongiae</name>
    <dbReference type="NCBI Taxonomy" id="3111773"/>
    <lineage>
        <taxon>Bacteria</taxon>
        <taxon>Bacillati</taxon>
        <taxon>Actinomycetota</taxon>
        <taxon>Coriobacteriia</taxon>
        <taxon>Eggerthellales</taxon>
        <taxon>Eggerthellaceae</taxon>
        <taxon>Adlercreutzia</taxon>
    </lineage>
</organism>
<evidence type="ECO:0000313" key="2">
    <source>
        <dbReference type="Proteomes" id="UP001343724"/>
    </source>
</evidence>
<keyword evidence="2" id="KW-1185">Reference proteome</keyword>
<reference evidence="1 2" key="1">
    <citation type="submission" date="2024-01" db="EMBL/GenBank/DDBJ databases">
        <title>novel species in genus Adlercreutzia.</title>
        <authorList>
            <person name="Liu X."/>
        </authorList>
    </citation>
    <scope>NUCLEOTIDE SEQUENCE [LARGE SCALE GENOMIC DNA]</scope>
    <source>
        <strain evidence="1 2">R22</strain>
    </source>
</reference>
<dbReference type="Proteomes" id="UP001343724">
    <property type="component" value="Unassembled WGS sequence"/>
</dbReference>